<evidence type="ECO:0000313" key="2">
    <source>
        <dbReference type="Proteomes" id="UP001519460"/>
    </source>
</evidence>
<proteinExistence type="predicted"/>
<organism evidence="1 2">
    <name type="scientific">Batillaria attramentaria</name>
    <dbReference type="NCBI Taxonomy" id="370345"/>
    <lineage>
        <taxon>Eukaryota</taxon>
        <taxon>Metazoa</taxon>
        <taxon>Spiralia</taxon>
        <taxon>Lophotrochozoa</taxon>
        <taxon>Mollusca</taxon>
        <taxon>Gastropoda</taxon>
        <taxon>Caenogastropoda</taxon>
        <taxon>Sorbeoconcha</taxon>
        <taxon>Cerithioidea</taxon>
        <taxon>Batillariidae</taxon>
        <taxon>Batillaria</taxon>
    </lineage>
</organism>
<accession>A0ABD0KNK6</accession>
<evidence type="ECO:0000313" key="1">
    <source>
        <dbReference type="EMBL" id="KAK7488615.1"/>
    </source>
</evidence>
<reference evidence="1 2" key="1">
    <citation type="journal article" date="2023" name="Sci. Data">
        <title>Genome assembly of the Korean intertidal mud-creeper Batillaria attramentaria.</title>
        <authorList>
            <person name="Patra A.K."/>
            <person name="Ho P.T."/>
            <person name="Jun S."/>
            <person name="Lee S.J."/>
            <person name="Kim Y."/>
            <person name="Won Y.J."/>
        </authorList>
    </citation>
    <scope>NUCLEOTIDE SEQUENCE [LARGE SCALE GENOMIC DNA]</scope>
    <source>
        <strain evidence="1">Wonlab-2016</strain>
    </source>
</reference>
<sequence length="94" mass="10078">MHFARGVGVCLSVGSVTLHQSLEDLLLEVSLAVNSLHEGLCAEADRARSAGAGCVDTRIIRGHRHPLPNGLLLHGGHREFVASHQQVWALSHSD</sequence>
<gene>
    <name evidence="1" type="ORF">BaRGS_00020068</name>
</gene>
<comment type="caution">
    <text evidence="1">The sequence shown here is derived from an EMBL/GenBank/DDBJ whole genome shotgun (WGS) entry which is preliminary data.</text>
</comment>
<dbReference type="AlphaFoldDB" id="A0ABD0KNK6"/>
<name>A0ABD0KNK6_9CAEN</name>
<dbReference type="Proteomes" id="UP001519460">
    <property type="component" value="Unassembled WGS sequence"/>
</dbReference>
<keyword evidence="2" id="KW-1185">Reference proteome</keyword>
<dbReference type="EMBL" id="JACVVK020000148">
    <property type="protein sequence ID" value="KAK7488615.1"/>
    <property type="molecule type" value="Genomic_DNA"/>
</dbReference>
<protein>
    <submittedName>
        <fullName evidence="1">Uncharacterized protein</fullName>
    </submittedName>
</protein>